<keyword evidence="1" id="KW-0732">Signal</keyword>
<reference evidence="2" key="1">
    <citation type="submission" date="2021-01" db="EMBL/GenBank/DDBJ databases">
        <authorList>
            <person name="Corre E."/>
            <person name="Pelletier E."/>
            <person name="Niang G."/>
            <person name="Scheremetjew M."/>
            <person name="Finn R."/>
            <person name="Kale V."/>
            <person name="Holt S."/>
            <person name="Cochrane G."/>
            <person name="Meng A."/>
            <person name="Brown T."/>
            <person name="Cohen L."/>
        </authorList>
    </citation>
    <scope>NUCLEOTIDE SEQUENCE</scope>
    <source>
        <strain evidence="2">308</strain>
    </source>
</reference>
<organism evidence="2">
    <name type="scientific">Corethron hystrix</name>
    <dbReference type="NCBI Taxonomy" id="216773"/>
    <lineage>
        <taxon>Eukaryota</taxon>
        <taxon>Sar</taxon>
        <taxon>Stramenopiles</taxon>
        <taxon>Ochrophyta</taxon>
        <taxon>Bacillariophyta</taxon>
        <taxon>Coscinodiscophyceae</taxon>
        <taxon>Corethrophycidae</taxon>
        <taxon>Corethrales</taxon>
        <taxon>Corethraceae</taxon>
        <taxon>Corethron</taxon>
    </lineage>
</organism>
<evidence type="ECO:0000313" key="2">
    <source>
        <dbReference type="EMBL" id="CAD8888432.1"/>
    </source>
</evidence>
<name>A0A7S1FU63_9STRA</name>
<dbReference type="AlphaFoldDB" id="A0A7S1FU63"/>
<sequence length="172" mass="19181">MSRLPLSLLFFALFILGATTSAFLPSASLPRCSALFSAGGWGKRIKNYGDSEFAREDGTRRGFESYELQERSDFLRKVQADRNKLLRRKEEDFMEIARAAGVSDQSGDGVEPMGAFEAEEDGDIDVSMVWEDGKGPRFDVDEDSFDEDSFDFDTSITRMDGSIDVAGRSGQW</sequence>
<feature type="signal peptide" evidence="1">
    <location>
        <begin position="1"/>
        <end position="22"/>
    </location>
</feature>
<feature type="chain" id="PRO_5030555951" evidence="1">
    <location>
        <begin position="23"/>
        <end position="172"/>
    </location>
</feature>
<dbReference type="EMBL" id="HBFR01021656">
    <property type="protein sequence ID" value="CAD8888432.1"/>
    <property type="molecule type" value="Transcribed_RNA"/>
</dbReference>
<evidence type="ECO:0000256" key="1">
    <source>
        <dbReference type="SAM" id="SignalP"/>
    </source>
</evidence>
<gene>
    <name evidence="2" type="ORF">CHYS00102_LOCUS15630</name>
</gene>
<protein>
    <submittedName>
        <fullName evidence="2">Uncharacterized protein</fullName>
    </submittedName>
</protein>
<accession>A0A7S1FU63</accession>
<proteinExistence type="predicted"/>